<protein>
    <submittedName>
        <fullName evidence="3">Uncharacterized protein YkwD</fullName>
    </submittedName>
</protein>
<evidence type="ECO:0000313" key="4">
    <source>
        <dbReference type="Proteomes" id="UP001180453"/>
    </source>
</evidence>
<dbReference type="InterPro" id="IPR014044">
    <property type="entry name" value="CAP_dom"/>
</dbReference>
<dbReference type="Proteomes" id="UP001180453">
    <property type="component" value="Unassembled WGS sequence"/>
</dbReference>
<evidence type="ECO:0000256" key="1">
    <source>
        <dbReference type="SAM" id="SignalP"/>
    </source>
</evidence>
<feature type="signal peptide" evidence="1">
    <location>
        <begin position="1"/>
        <end position="19"/>
    </location>
</feature>
<name>A0ABU1YVM1_ROSSA</name>
<dbReference type="PANTHER" id="PTHR31157:SF1">
    <property type="entry name" value="SCP DOMAIN-CONTAINING PROTEIN"/>
    <property type="match status" value="1"/>
</dbReference>
<dbReference type="Pfam" id="PF00188">
    <property type="entry name" value="CAP"/>
    <property type="match status" value="1"/>
</dbReference>
<dbReference type="Gene3D" id="3.40.33.10">
    <property type="entry name" value="CAP"/>
    <property type="match status" value="1"/>
</dbReference>
<dbReference type="PANTHER" id="PTHR31157">
    <property type="entry name" value="SCP DOMAIN-CONTAINING PROTEIN"/>
    <property type="match status" value="1"/>
</dbReference>
<feature type="domain" description="SCP" evidence="2">
    <location>
        <begin position="55"/>
        <end position="156"/>
    </location>
</feature>
<keyword evidence="4" id="KW-1185">Reference proteome</keyword>
<keyword evidence="1" id="KW-0732">Signal</keyword>
<feature type="chain" id="PRO_5045606984" evidence="1">
    <location>
        <begin position="20"/>
        <end position="176"/>
    </location>
</feature>
<evidence type="ECO:0000259" key="2">
    <source>
        <dbReference type="Pfam" id="PF00188"/>
    </source>
</evidence>
<comment type="caution">
    <text evidence="3">The sequence shown here is derived from an EMBL/GenBank/DDBJ whole genome shotgun (WGS) entry which is preliminary data.</text>
</comment>
<sequence length="176" mass="18561">MRALLPLLLGLAGLAPAAAQEGCPPSGDAVLARLNALRAQPQACGERVWPAVAGLRPSPVLTESARRYARELAARDRIDHVGAGGTSLRTRLREAGYLMRSAGENLAGGPETLDEAMAQWLASPAHCENLMAPDFQEFGLACVPGPGKLQRYWVLHLATPAKAAQPPARSSPDQSP</sequence>
<accession>A0ABU1YVM1</accession>
<dbReference type="CDD" id="cd05379">
    <property type="entry name" value="CAP_bacterial"/>
    <property type="match status" value="1"/>
</dbReference>
<dbReference type="SUPFAM" id="SSF55797">
    <property type="entry name" value="PR-1-like"/>
    <property type="match status" value="1"/>
</dbReference>
<reference evidence="3 4" key="1">
    <citation type="submission" date="2023-07" db="EMBL/GenBank/DDBJ databases">
        <title>Sorghum-associated microbial communities from plants grown in Nebraska, USA.</title>
        <authorList>
            <person name="Schachtman D."/>
        </authorList>
    </citation>
    <scope>NUCLEOTIDE SEQUENCE [LARGE SCALE GENOMIC DNA]</scope>
    <source>
        <strain evidence="3 4">BE314</strain>
    </source>
</reference>
<gene>
    <name evidence="3" type="ORF">J2X20_005595</name>
</gene>
<dbReference type="InterPro" id="IPR035940">
    <property type="entry name" value="CAP_sf"/>
</dbReference>
<evidence type="ECO:0000313" key="3">
    <source>
        <dbReference type="EMBL" id="MDR7272910.1"/>
    </source>
</evidence>
<dbReference type="RefSeq" id="WP_310272735.1">
    <property type="nucleotide sequence ID" value="NZ_JAVDXU010000006.1"/>
</dbReference>
<organism evidence="3 4">
    <name type="scientific">Roseateles saccharophilus</name>
    <name type="common">Pseudomonas saccharophila</name>
    <dbReference type="NCBI Taxonomy" id="304"/>
    <lineage>
        <taxon>Bacteria</taxon>
        <taxon>Pseudomonadati</taxon>
        <taxon>Pseudomonadota</taxon>
        <taxon>Betaproteobacteria</taxon>
        <taxon>Burkholderiales</taxon>
        <taxon>Sphaerotilaceae</taxon>
        <taxon>Roseateles</taxon>
    </lineage>
</organism>
<proteinExistence type="predicted"/>
<dbReference type="EMBL" id="JAVDXU010000006">
    <property type="protein sequence ID" value="MDR7272910.1"/>
    <property type="molecule type" value="Genomic_DNA"/>
</dbReference>